<dbReference type="GO" id="GO:0005829">
    <property type="term" value="C:cytosol"/>
    <property type="evidence" value="ECO:0007669"/>
    <property type="project" value="TreeGrafter"/>
</dbReference>
<comment type="caution">
    <text evidence="2">The sequence shown here is derived from an EMBL/GenBank/DDBJ whole genome shotgun (WGS) entry which is preliminary data.</text>
</comment>
<dbReference type="AlphaFoldDB" id="A0A5C7FBW4"/>
<gene>
    <name evidence="2" type="ORF">FUA23_14745</name>
</gene>
<dbReference type="InterPro" id="IPR003774">
    <property type="entry name" value="AlgH-like"/>
</dbReference>
<dbReference type="RefSeq" id="WP_147931522.1">
    <property type="nucleotide sequence ID" value="NZ_VOXD01000023.1"/>
</dbReference>
<evidence type="ECO:0000256" key="1">
    <source>
        <dbReference type="ARBA" id="ARBA00009600"/>
    </source>
</evidence>
<sequence length="184" mass="20913">MKKPIKTGTMLLAEPFMLDPNFKRAAILLVDHGEDGSIGFILNRESEVRIDHLVDDFPEFEAPVYIGGPVGRDTVHYLHRRGDLIEGSDPVARGIWWGGDYERLKFLIRQGLMTPSDVRFFVGYSGWSENQLEQEMVNGSWVPAAMDPNYVFRSPPDTLWSQVMHHKGNAFSVIADMKDEAKFN</sequence>
<keyword evidence="3" id="KW-1185">Reference proteome</keyword>
<dbReference type="Gene3D" id="3.40.1740.10">
    <property type="entry name" value="VC0467-like"/>
    <property type="match status" value="1"/>
</dbReference>
<proteinExistence type="inferred from homology"/>
<dbReference type="PANTHER" id="PTHR30327">
    <property type="entry name" value="UNCHARACTERIZED PROTEIN YQGE"/>
    <property type="match status" value="1"/>
</dbReference>
<dbReference type="EMBL" id="VOXD01000023">
    <property type="protein sequence ID" value="TXF88393.1"/>
    <property type="molecule type" value="Genomic_DNA"/>
</dbReference>
<reference evidence="2 3" key="1">
    <citation type="submission" date="2019-08" db="EMBL/GenBank/DDBJ databases">
        <title>Lewinella sp. strain SSH13 Genome sequencing and assembly.</title>
        <authorList>
            <person name="Kim I."/>
        </authorList>
    </citation>
    <scope>NUCLEOTIDE SEQUENCE [LARGE SCALE GENOMIC DNA]</scope>
    <source>
        <strain evidence="2 3">SSH13</strain>
    </source>
</reference>
<dbReference type="SUPFAM" id="SSF143456">
    <property type="entry name" value="VC0467-like"/>
    <property type="match status" value="1"/>
</dbReference>
<organism evidence="2 3">
    <name type="scientific">Neolewinella aurantiaca</name>
    <dbReference type="NCBI Taxonomy" id="2602767"/>
    <lineage>
        <taxon>Bacteria</taxon>
        <taxon>Pseudomonadati</taxon>
        <taxon>Bacteroidota</taxon>
        <taxon>Saprospiria</taxon>
        <taxon>Saprospirales</taxon>
        <taxon>Lewinellaceae</taxon>
        <taxon>Neolewinella</taxon>
    </lineage>
</organism>
<dbReference type="OrthoDB" id="9807486at2"/>
<comment type="similarity">
    <text evidence="1">Belongs to the UPF0301 (AlgH) family.</text>
</comment>
<name>A0A5C7FBW4_9BACT</name>
<dbReference type="PANTHER" id="PTHR30327:SF1">
    <property type="entry name" value="UPF0301 PROTEIN YQGE"/>
    <property type="match status" value="1"/>
</dbReference>
<dbReference type="Pfam" id="PF02622">
    <property type="entry name" value="DUF179"/>
    <property type="match status" value="1"/>
</dbReference>
<protein>
    <submittedName>
        <fullName evidence="2">YqgE/AlgH family protein</fullName>
    </submittedName>
</protein>
<accession>A0A5C7FBW4</accession>
<evidence type="ECO:0000313" key="2">
    <source>
        <dbReference type="EMBL" id="TXF88393.1"/>
    </source>
</evidence>
<evidence type="ECO:0000313" key="3">
    <source>
        <dbReference type="Proteomes" id="UP000321907"/>
    </source>
</evidence>
<dbReference type="Proteomes" id="UP000321907">
    <property type="component" value="Unassembled WGS sequence"/>
</dbReference>